<dbReference type="EMBL" id="PFEF01000003">
    <property type="protein sequence ID" value="PJE64829.1"/>
    <property type="molecule type" value="Genomic_DNA"/>
</dbReference>
<dbReference type="GO" id="GO:0003677">
    <property type="term" value="F:DNA binding"/>
    <property type="evidence" value="ECO:0007669"/>
    <property type="project" value="UniProtKB-KW"/>
</dbReference>
<protein>
    <recommendedName>
        <fullName evidence="4">Nucleoid-associated protein, YbaB/EbfC family</fullName>
    </recommendedName>
</protein>
<dbReference type="PANTHER" id="PTHR33449:SF1">
    <property type="entry name" value="NUCLEOID-ASSOCIATED PROTEIN YBAB"/>
    <property type="match status" value="1"/>
</dbReference>
<dbReference type="Gene3D" id="3.30.1310.10">
    <property type="entry name" value="Nucleoid-associated protein YbaB-like domain"/>
    <property type="match status" value="1"/>
</dbReference>
<dbReference type="InterPro" id="IPR036894">
    <property type="entry name" value="YbaB-like_sf"/>
</dbReference>
<proteinExistence type="predicted"/>
<reference evidence="3" key="1">
    <citation type="submission" date="2017-09" db="EMBL/GenBank/DDBJ databases">
        <title>Depth-based differentiation of microbial function through sediment-hosted aquifers and enrichment of novel symbionts in the deep terrestrial subsurface.</title>
        <authorList>
            <person name="Probst A.J."/>
            <person name="Ladd B."/>
            <person name="Jarett J.K."/>
            <person name="Geller-Mcgrath D.E."/>
            <person name="Sieber C.M.K."/>
            <person name="Emerson J.B."/>
            <person name="Anantharaman K."/>
            <person name="Thomas B.C."/>
            <person name="Malmstrom R."/>
            <person name="Stieglmeier M."/>
            <person name="Klingl A."/>
            <person name="Woyke T."/>
            <person name="Ryan C.M."/>
            <person name="Banfield J.F."/>
        </authorList>
    </citation>
    <scope>NUCLEOTIDE SEQUENCE [LARGE SCALE GENOMIC DNA]</scope>
</reference>
<dbReference type="Pfam" id="PF02575">
    <property type="entry name" value="YbaB_DNA_bd"/>
    <property type="match status" value="1"/>
</dbReference>
<keyword evidence="1" id="KW-0238">DNA-binding</keyword>
<dbReference type="InterPro" id="IPR004401">
    <property type="entry name" value="YbaB/EbfC"/>
</dbReference>
<organism evidence="2 3">
    <name type="scientific">Candidatus Ryanbacteria bacterium CG10_big_fil_rev_8_21_14_0_10_43_42</name>
    <dbReference type="NCBI Taxonomy" id="1974864"/>
    <lineage>
        <taxon>Bacteria</taxon>
        <taxon>Candidatus Ryaniibacteriota</taxon>
    </lineage>
</organism>
<dbReference type="SUPFAM" id="SSF82607">
    <property type="entry name" value="YbaB-like"/>
    <property type="match status" value="1"/>
</dbReference>
<evidence type="ECO:0000313" key="3">
    <source>
        <dbReference type="Proteomes" id="UP000229098"/>
    </source>
</evidence>
<dbReference type="Proteomes" id="UP000229098">
    <property type="component" value="Unassembled WGS sequence"/>
</dbReference>
<evidence type="ECO:0000313" key="2">
    <source>
        <dbReference type="EMBL" id="PJE64829.1"/>
    </source>
</evidence>
<evidence type="ECO:0008006" key="4">
    <source>
        <dbReference type="Google" id="ProtNLM"/>
    </source>
</evidence>
<dbReference type="PANTHER" id="PTHR33449">
    <property type="entry name" value="NUCLEOID-ASSOCIATED PROTEIN YBAB"/>
    <property type="match status" value="1"/>
</dbReference>
<gene>
    <name evidence="2" type="ORF">COU90_01025</name>
</gene>
<accession>A0A2M8KY27</accession>
<evidence type="ECO:0000256" key="1">
    <source>
        <dbReference type="ARBA" id="ARBA00023125"/>
    </source>
</evidence>
<dbReference type="AlphaFoldDB" id="A0A2M8KY27"/>
<name>A0A2M8KY27_9BACT</name>
<sequence length="89" mass="9884">MFDKLKDVYQLQKQARAMQAALAKEEVTGMSRDSAFQVTVNGNQDVLRVNISDGADMSKEAVERNAKEAFSDALTKVKNIMAQKMQGML</sequence>
<comment type="caution">
    <text evidence="2">The sequence shown here is derived from an EMBL/GenBank/DDBJ whole genome shotgun (WGS) entry which is preliminary data.</text>
</comment>